<keyword evidence="4" id="KW-1185">Reference proteome</keyword>
<evidence type="ECO:0000313" key="4">
    <source>
        <dbReference type="Proteomes" id="UP000231637"/>
    </source>
</evidence>
<dbReference type="KEGG" id="mfn:Ga0123462_0533"/>
<dbReference type="AlphaFoldDB" id="A0A2K8L904"/>
<accession>A0A2K8L904</accession>
<reference evidence="3 4" key="1">
    <citation type="submission" date="2016-12" db="EMBL/GenBank/DDBJ databases">
        <title>Isolation and genomic insights into novel planktonic Zetaproteobacteria from stratified waters of the Chesapeake Bay.</title>
        <authorList>
            <person name="McAllister S.M."/>
            <person name="Kato S."/>
            <person name="Chan C.S."/>
            <person name="Chiu B.K."/>
            <person name="Field E.K."/>
        </authorList>
    </citation>
    <scope>NUCLEOTIDE SEQUENCE [LARGE SCALE GENOMIC DNA]</scope>
    <source>
        <strain evidence="3 4">CP-8</strain>
    </source>
</reference>
<organism evidence="3 4">
    <name type="scientific">Mariprofundus ferrinatatus</name>
    <dbReference type="NCBI Taxonomy" id="1921087"/>
    <lineage>
        <taxon>Bacteria</taxon>
        <taxon>Pseudomonadati</taxon>
        <taxon>Pseudomonadota</taxon>
        <taxon>Candidatius Mariprofundia</taxon>
        <taxon>Mariprofundales</taxon>
        <taxon>Mariprofundaceae</taxon>
        <taxon>Mariprofundus</taxon>
    </lineage>
</organism>
<dbReference type="Proteomes" id="UP000231637">
    <property type="component" value="Chromosome"/>
</dbReference>
<sequence length="203" mass="22289">MRNSISVTLILLSLCLLSGCATRNVPPADIYTISPERAENSQHPEPGQLIIKLAPMRTTRAFSGTEILYSDAEHALNSYAYSRWSDAPVRLLQVLFQLALEESGRFAAVIPATSASEAHLLLESTLYDFSHHIHADGTSSGVIRARFYLIDYANKTVIATKEFISTVPAASKNAQSATAALNRAATNVARDYVAWLTEHDRIR</sequence>
<feature type="signal peptide" evidence="1">
    <location>
        <begin position="1"/>
        <end position="23"/>
    </location>
</feature>
<dbReference type="RefSeq" id="WP_100264872.1">
    <property type="nucleotide sequence ID" value="NZ_CP018800.1"/>
</dbReference>
<evidence type="ECO:0000256" key="1">
    <source>
        <dbReference type="SAM" id="SignalP"/>
    </source>
</evidence>
<feature type="domain" description="ABC-type transport auxiliary lipoprotein component" evidence="2">
    <location>
        <begin position="31"/>
        <end position="191"/>
    </location>
</feature>
<dbReference type="SUPFAM" id="SSF159594">
    <property type="entry name" value="XCC0632-like"/>
    <property type="match status" value="1"/>
</dbReference>
<protein>
    <submittedName>
        <fullName evidence="3">Cholesterol transport system auxiliary component</fullName>
    </submittedName>
</protein>
<dbReference type="Pfam" id="PF03886">
    <property type="entry name" value="ABC_trans_aux"/>
    <property type="match status" value="1"/>
</dbReference>
<evidence type="ECO:0000259" key="2">
    <source>
        <dbReference type="Pfam" id="PF03886"/>
    </source>
</evidence>
<feature type="chain" id="PRO_5014713503" evidence="1">
    <location>
        <begin position="24"/>
        <end position="203"/>
    </location>
</feature>
<dbReference type="InterPro" id="IPR005586">
    <property type="entry name" value="ABC_trans_aux"/>
</dbReference>
<dbReference type="PROSITE" id="PS51257">
    <property type="entry name" value="PROKAR_LIPOPROTEIN"/>
    <property type="match status" value="1"/>
</dbReference>
<name>A0A2K8L904_9PROT</name>
<proteinExistence type="predicted"/>
<evidence type="ECO:0000313" key="3">
    <source>
        <dbReference type="EMBL" id="ATX81404.1"/>
    </source>
</evidence>
<dbReference type="Gene3D" id="3.40.50.10610">
    <property type="entry name" value="ABC-type transport auxiliary lipoprotein component"/>
    <property type="match status" value="1"/>
</dbReference>
<gene>
    <name evidence="3" type="ORF">Ga0123462_0533</name>
</gene>
<dbReference type="EMBL" id="CP018800">
    <property type="protein sequence ID" value="ATX81404.1"/>
    <property type="molecule type" value="Genomic_DNA"/>
</dbReference>
<dbReference type="OrthoDB" id="5795476at2"/>
<keyword evidence="1" id="KW-0732">Signal</keyword>